<evidence type="ECO:0000313" key="4">
    <source>
        <dbReference type="Proteomes" id="UP000285405"/>
    </source>
</evidence>
<name>A0A420IVP4_9PEZI</name>
<gene>
    <name evidence="3" type="ORF">GcC1_054005</name>
</gene>
<keyword evidence="1" id="KW-0238">DNA-binding</keyword>
<accession>A0A420IVP4</accession>
<dbReference type="Pfam" id="PF03221">
    <property type="entry name" value="HTH_Tnp_Tc5"/>
    <property type="match status" value="1"/>
</dbReference>
<evidence type="ECO:0000313" key="3">
    <source>
        <dbReference type="EMBL" id="RKF78619.1"/>
    </source>
</evidence>
<dbReference type="SUPFAM" id="SSF46689">
    <property type="entry name" value="Homeodomain-like"/>
    <property type="match status" value="1"/>
</dbReference>
<dbReference type="AlphaFoldDB" id="A0A420IVP4"/>
<dbReference type="InterPro" id="IPR009057">
    <property type="entry name" value="Homeodomain-like_sf"/>
</dbReference>
<protein>
    <submittedName>
        <fullName evidence="3">CENP-B-like protein 2</fullName>
    </submittedName>
</protein>
<dbReference type="PANTHER" id="PTHR19303:SF73">
    <property type="entry name" value="PROTEIN PDC2"/>
    <property type="match status" value="1"/>
</dbReference>
<dbReference type="SMART" id="SM00674">
    <property type="entry name" value="CENPB"/>
    <property type="match status" value="1"/>
</dbReference>
<evidence type="ECO:0000256" key="1">
    <source>
        <dbReference type="ARBA" id="ARBA00023125"/>
    </source>
</evidence>
<dbReference type="Gene3D" id="1.10.10.60">
    <property type="entry name" value="Homeodomain-like"/>
    <property type="match status" value="2"/>
</dbReference>
<organism evidence="3 4">
    <name type="scientific">Golovinomyces cichoracearum</name>
    <dbReference type="NCBI Taxonomy" id="62708"/>
    <lineage>
        <taxon>Eukaryota</taxon>
        <taxon>Fungi</taxon>
        <taxon>Dikarya</taxon>
        <taxon>Ascomycota</taxon>
        <taxon>Pezizomycotina</taxon>
        <taxon>Leotiomycetes</taxon>
        <taxon>Erysiphales</taxon>
        <taxon>Erysiphaceae</taxon>
        <taxon>Golovinomyces</taxon>
    </lineage>
</organism>
<dbReference type="OrthoDB" id="162969at2759"/>
<dbReference type="GO" id="GO:0003677">
    <property type="term" value="F:DNA binding"/>
    <property type="evidence" value="ECO:0007669"/>
    <property type="project" value="UniProtKB-KW"/>
</dbReference>
<dbReference type="PROSITE" id="PS51253">
    <property type="entry name" value="HTH_CENPB"/>
    <property type="match status" value="1"/>
</dbReference>
<dbReference type="GO" id="GO:0005634">
    <property type="term" value="C:nucleus"/>
    <property type="evidence" value="ECO:0007669"/>
    <property type="project" value="TreeGrafter"/>
</dbReference>
<comment type="caution">
    <text evidence="3">The sequence shown here is derived from an EMBL/GenBank/DDBJ whole genome shotgun (WGS) entry which is preliminary data.</text>
</comment>
<dbReference type="EMBL" id="MCBR01005405">
    <property type="protein sequence ID" value="RKF78619.1"/>
    <property type="molecule type" value="Genomic_DNA"/>
</dbReference>
<feature type="domain" description="HTH CENPB-type" evidence="2">
    <location>
        <begin position="65"/>
        <end position="133"/>
    </location>
</feature>
<reference evidence="3 4" key="1">
    <citation type="journal article" date="2018" name="BMC Genomics">
        <title>Comparative genome analyses reveal sequence features reflecting distinct modes of host-adaptation between dicot and monocot powdery mildew.</title>
        <authorList>
            <person name="Wu Y."/>
            <person name="Ma X."/>
            <person name="Pan Z."/>
            <person name="Kale S.D."/>
            <person name="Song Y."/>
            <person name="King H."/>
            <person name="Zhang Q."/>
            <person name="Presley C."/>
            <person name="Deng X."/>
            <person name="Wei C.I."/>
            <person name="Xiao S."/>
        </authorList>
    </citation>
    <scope>NUCLEOTIDE SEQUENCE [LARGE SCALE GENOMIC DNA]</scope>
    <source>
        <strain evidence="3">UCSC1</strain>
    </source>
</reference>
<proteinExistence type="predicted"/>
<evidence type="ECO:0000259" key="2">
    <source>
        <dbReference type="PROSITE" id="PS51253"/>
    </source>
</evidence>
<dbReference type="PANTHER" id="PTHR19303">
    <property type="entry name" value="TRANSPOSON"/>
    <property type="match status" value="1"/>
</dbReference>
<dbReference type="InterPro" id="IPR050863">
    <property type="entry name" value="CenT-Element_Derived"/>
</dbReference>
<dbReference type="Proteomes" id="UP000285405">
    <property type="component" value="Unassembled WGS sequence"/>
</dbReference>
<dbReference type="InterPro" id="IPR006600">
    <property type="entry name" value="HTH_CenpB_DNA-bd_dom"/>
</dbReference>
<sequence length="133" mass="15522">MSQYRLTNCQRLEICRHKSLNAILKNKDLVTWVRQQYGLTVSTVTVGNILKRKQELEEMTSSNINDKKPRVSRHPLLEEALVFWILQCQARNVAVTGNLIKIKARKFREQLEIGGTVEFSNGWSQKLKQRNRL</sequence>